<reference evidence="2 3" key="1">
    <citation type="submission" date="2019-07" db="EMBL/GenBank/DDBJ databases">
        <title>Qingshengfaniella alkalisoli gen. nov., sp. nov., isolated from saline soil.</title>
        <authorList>
            <person name="Xu L."/>
            <person name="Huang X.-X."/>
            <person name="Sun J.-Q."/>
        </authorList>
    </citation>
    <scope>NUCLEOTIDE SEQUENCE [LARGE SCALE GENOMIC DNA]</scope>
    <source>
        <strain evidence="2 3">DSM 27279</strain>
    </source>
</reference>
<accession>A0A556B1F7</accession>
<dbReference type="GO" id="GO:0003824">
    <property type="term" value="F:catalytic activity"/>
    <property type="evidence" value="ECO:0007669"/>
    <property type="project" value="InterPro"/>
</dbReference>
<dbReference type="GO" id="GO:0030151">
    <property type="term" value="F:molybdenum ion binding"/>
    <property type="evidence" value="ECO:0007669"/>
    <property type="project" value="InterPro"/>
</dbReference>
<dbReference type="InterPro" id="IPR005303">
    <property type="entry name" value="MOCOS_middle"/>
</dbReference>
<feature type="domain" description="MOSC" evidence="1">
    <location>
        <begin position="94"/>
        <end position="258"/>
    </location>
</feature>
<proteinExistence type="predicted"/>
<protein>
    <submittedName>
        <fullName evidence="2">MOSC domain-containing protein</fullName>
    </submittedName>
</protein>
<organism evidence="2 3">
    <name type="scientific">Verticiella sediminum</name>
    <dbReference type="NCBI Taxonomy" id="1247510"/>
    <lineage>
        <taxon>Bacteria</taxon>
        <taxon>Pseudomonadati</taxon>
        <taxon>Pseudomonadota</taxon>
        <taxon>Betaproteobacteria</taxon>
        <taxon>Burkholderiales</taxon>
        <taxon>Alcaligenaceae</taxon>
        <taxon>Verticiella</taxon>
    </lineage>
</organism>
<evidence type="ECO:0000313" key="3">
    <source>
        <dbReference type="Proteomes" id="UP000318405"/>
    </source>
</evidence>
<dbReference type="InterPro" id="IPR011037">
    <property type="entry name" value="Pyrv_Knase-like_insert_dom_sf"/>
</dbReference>
<dbReference type="PROSITE" id="PS51340">
    <property type="entry name" value="MOSC"/>
    <property type="match status" value="1"/>
</dbReference>
<dbReference type="GO" id="GO:0030170">
    <property type="term" value="F:pyridoxal phosphate binding"/>
    <property type="evidence" value="ECO:0007669"/>
    <property type="project" value="InterPro"/>
</dbReference>
<keyword evidence="3" id="KW-1185">Reference proteome</keyword>
<dbReference type="SUPFAM" id="SSF50800">
    <property type="entry name" value="PK beta-barrel domain-like"/>
    <property type="match status" value="1"/>
</dbReference>
<sequence>MATVSALYRYPVKGLSPEPLDHVELAAGDGFPLDRRLAITNGGWEYDDAAYKPLRKTFFVVLMQHAALAALRTRIENDGERLVVQAPDGQRLVADLDDPASLNAFSDFLAAYLPDKLPGKPCLVKSERHRFTDVAARGPNYMSAISLVNLASVRALEQASGQRIAPLRFRANVYFDSDTPWIENDWIDRDLAIGDQVRARVLRRTVRCPATEVDPATAERDMDVPGLIHRHFGHRDMGVYVELTEGGVVRAGDGVGVV</sequence>
<evidence type="ECO:0000313" key="2">
    <source>
        <dbReference type="EMBL" id="TSH99009.1"/>
    </source>
</evidence>
<name>A0A556B1F7_9BURK</name>
<dbReference type="RefSeq" id="WP_143946287.1">
    <property type="nucleotide sequence ID" value="NZ_BAABMB010000001.1"/>
</dbReference>
<dbReference type="OrthoDB" id="581532at2"/>
<evidence type="ECO:0000259" key="1">
    <source>
        <dbReference type="PROSITE" id="PS51340"/>
    </source>
</evidence>
<dbReference type="EMBL" id="VLTJ01000002">
    <property type="protein sequence ID" value="TSH99009.1"/>
    <property type="molecule type" value="Genomic_DNA"/>
</dbReference>
<dbReference type="Pfam" id="PF03476">
    <property type="entry name" value="MOSC_N"/>
    <property type="match status" value="1"/>
</dbReference>
<gene>
    <name evidence="2" type="ORF">FOZ76_01165</name>
</gene>
<dbReference type="Proteomes" id="UP000318405">
    <property type="component" value="Unassembled WGS sequence"/>
</dbReference>
<dbReference type="AlphaFoldDB" id="A0A556B1F7"/>
<dbReference type="InterPro" id="IPR005302">
    <property type="entry name" value="MoCF_Sase_C"/>
</dbReference>
<comment type="caution">
    <text evidence="2">The sequence shown here is derived from an EMBL/GenBank/DDBJ whole genome shotgun (WGS) entry which is preliminary data.</text>
</comment>
<dbReference type="Pfam" id="PF03473">
    <property type="entry name" value="MOSC"/>
    <property type="match status" value="1"/>
</dbReference>